<evidence type="ECO:0000313" key="2">
    <source>
        <dbReference type="Proteomes" id="UP000569092"/>
    </source>
</evidence>
<dbReference type="Proteomes" id="UP000569092">
    <property type="component" value="Unassembled WGS sequence"/>
</dbReference>
<evidence type="ECO:0000313" key="1">
    <source>
        <dbReference type="EMBL" id="MBB5342759.1"/>
    </source>
</evidence>
<gene>
    <name evidence="1" type="ORF">HDF10_000709</name>
</gene>
<sequence length="51" mass="5720">MRLSSIVALVRWQGFSAEKSGAVEDGVFIGGFEITVFGRGVLVMRTWWDAW</sequence>
<organism evidence="1 2">
    <name type="scientific">Tunturiibacter lichenicola</name>
    <dbReference type="NCBI Taxonomy" id="2051959"/>
    <lineage>
        <taxon>Bacteria</taxon>
        <taxon>Pseudomonadati</taxon>
        <taxon>Acidobacteriota</taxon>
        <taxon>Terriglobia</taxon>
        <taxon>Terriglobales</taxon>
        <taxon>Acidobacteriaceae</taxon>
        <taxon>Tunturiibacter</taxon>
    </lineage>
</organism>
<dbReference type="EMBL" id="JACHDZ010000001">
    <property type="protein sequence ID" value="MBB5342759.1"/>
    <property type="molecule type" value="Genomic_DNA"/>
</dbReference>
<accession>A0A7W8J508</accession>
<protein>
    <submittedName>
        <fullName evidence="1">Uncharacterized protein</fullName>
    </submittedName>
</protein>
<reference evidence="1 2" key="1">
    <citation type="submission" date="2020-08" db="EMBL/GenBank/DDBJ databases">
        <title>Genomic Encyclopedia of Type Strains, Phase IV (KMG-V): Genome sequencing to study the core and pangenomes of soil and plant-associated prokaryotes.</title>
        <authorList>
            <person name="Whitman W."/>
        </authorList>
    </citation>
    <scope>NUCLEOTIDE SEQUENCE [LARGE SCALE GENOMIC DNA]</scope>
    <source>
        <strain evidence="1 2">M8US30</strain>
    </source>
</reference>
<name>A0A7W8J508_9BACT</name>
<comment type="caution">
    <text evidence="1">The sequence shown here is derived from an EMBL/GenBank/DDBJ whole genome shotgun (WGS) entry which is preliminary data.</text>
</comment>
<dbReference type="AlphaFoldDB" id="A0A7W8J508"/>
<proteinExistence type="predicted"/>